<dbReference type="InterPro" id="IPR001130">
    <property type="entry name" value="TatD-like"/>
</dbReference>
<dbReference type="STRING" id="1882483.A0A317XS65"/>
<keyword evidence="2" id="KW-0540">Nuclease</keyword>
<gene>
    <name evidence="6" type="ORF">BCV70DRAFT_199530</name>
</gene>
<dbReference type="InParanoid" id="A0A317XS65"/>
<sequence>MATQTGNADSATRPTFIDIGLNLADPMFRGQYHGKQSHEDDLAHVIARAKTAGVTGAILTGGNLSESAEALDLAIELGDGFYSTVGCHPTRTQEMESHAPSSSSSSPARLAENDQAEGAETGPQAYLDDLGAIISSSRARGKVVAIGECGLDYDRLHFSPACTQRPNFEAQLSLAKRFQLPLFLHSRAAHRDFVDILAKHVDSIHAALSASMSNLPPADQDKEPVQAATYAPHPTDPKAKRVGVVHSFTGTVEEVKELLDLGLFIGINGCSLKTQENLNVVKHIPLDRIMLETDAPWCDPRSTHASAALIGPFKSSNPELYSAYQPGLVKKEKWSPTAMVKGRNEPCVIGLIAACVAGVHDCSIEQVAEAARRNTEWLFGVPSLSPKQS</sequence>
<name>A0A317XS65_9BASI</name>
<organism evidence="6 7">
    <name type="scientific">Testicularia cyperi</name>
    <dbReference type="NCBI Taxonomy" id="1882483"/>
    <lineage>
        <taxon>Eukaryota</taxon>
        <taxon>Fungi</taxon>
        <taxon>Dikarya</taxon>
        <taxon>Basidiomycota</taxon>
        <taxon>Ustilaginomycotina</taxon>
        <taxon>Ustilaginomycetes</taxon>
        <taxon>Ustilaginales</taxon>
        <taxon>Anthracoideaceae</taxon>
        <taxon>Testicularia</taxon>
    </lineage>
</organism>
<evidence type="ECO:0008006" key="8">
    <source>
        <dbReference type="Google" id="ProtNLM"/>
    </source>
</evidence>
<evidence type="ECO:0000256" key="2">
    <source>
        <dbReference type="ARBA" id="ARBA00022722"/>
    </source>
</evidence>
<dbReference type="CDD" id="cd01310">
    <property type="entry name" value="TatD_DNAse"/>
    <property type="match status" value="1"/>
</dbReference>
<dbReference type="GO" id="GO:0008296">
    <property type="term" value="F:3'-5'-DNA exonuclease activity"/>
    <property type="evidence" value="ECO:0007669"/>
    <property type="project" value="TreeGrafter"/>
</dbReference>
<dbReference type="Proteomes" id="UP000246740">
    <property type="component" value="Unassembled WGS sequence"/>
</dbReference>
<evidence type="ECO:0000313" key="6">
    <source>
        <dbReference type="EMBL" id="PWZ01166.1"/>
    </source>
</evidence>
<dbReference type="PANTHER" id="PTHR10060:SF15">
    <property type="entry name" value="DEOXYRIBONUCLEASE TATDN1"/>
    <property type="match status" value="1"/>
</dbReference>
<feature type="region of interest" description="Disordered" evidence="5">
    <location>
        <begin position="92"/>
        <end position="122"/>
    </location>
</feature>
<dbReference type="Pfam" id="PF01026">
    <property type="entry name" value="TatD_DNase"/>
    <property type="match status" value="1"/>
</dbReference>
<keyword evidence="7" id="KW-1185">Reference proteome</keyword>
<dbReference type="PANTHER" id="PTHR10060">
    <property type="entry name" value="TATD FAMILY DEOXYRIBONUCLEASE"/>
    <property type="match status" value="1"/>
</dbReference>
<dbReference type="InterPro" id="IPR050891">
    <property type="entry name" value="TatD-type_Hydrolase"/>
</dbReference>
<keyword evidence="3" id="KW-0479">Metal-binding</keyword>
<accession>A0A317XS65</accession>
<dbReference type="InterPro" id="IPR032466">
    <property type="entry name" value="Metal_Hydrolase"/>
</dbReference>
<dbReference type="EMBL" id="KZ819191">
    <property type="protein sequence ID" value="PWZ01166.1"/>
    <property type="molecule type" value="Genomic_DNA"/>
</dbReference>
<dbReference type="GO" id="GO:0046872">
    <property type="term" value="F:metal ion binding"/>
    <property type="evidence" value="ECO:0007669"/>
    <property type="project" value="UniProtKB-KW"/>
</dbReference>
<keyword evidence="4" id="KW-0378">Hydrolase</keyword>
<evidence type="ECO:0000256" key="3">
    <source>
        <dbReference type="ARBA" id="ARBA00022723"/>
    </source>
</evidence>
<comment type="similarity">
    <text evidence="1">Belongs to the metallo-dependent hydrolases superfamily. TatD-type hydrolase family.</text>
</comment>
<proteinExistence type="inferred from homology"/>
<dbReference type="FunCoup" id="A0A317XS65">
    <property type="interactions" value="186"/>
</dbReference>
<dbReference type="SUPFAM" id="SSF51556">
    <property type="entry name" value="Metallo-dependent hydrolases"/>
    <property type="match status" value="1"/>
</dbReference>
<dbReference type="GO" id="GO:0005829">
    <property type="term" value="C:cytosol"/>
    <property type="evidence" value="ECO:0007669"/>
    <property type="project" value="TreeGrafter"/>
</dbReference>
<dbReference type="Gene3D" id="3.20.20.140">
    <property type="entry name" value="Metal-dependent hydrolases"/>
    <property type="match status" value="1"/>
</dbReference>
<dbReference type="InterPro" id="IPR018228">
    <property type="entry name" value="DNase_TatD-rel_CS"/>
</dbReference>
<evidence type="ECO:0000256" key="5">
    <source>
        <dbReference type="SAM" id="MobiDB-lite"/>
    </source>
</evidence>
<evidence type="ECO:0000313" key="7">
    <source>
        <dbReference type="Proteomes" id="UP000246740"/>
    </source>
</evidence>
<reference evidence="6 7" key="1">
    <citation type="journal article" date="2018" name="Mol. Biol. Evol.">
        <title>Broad Genomic Sampling Reveals a Smut Pathogenic Ancestry of the Fungal Clade Ustilaginomycotina.</title>
        <authorList>
            <person name="Kijpornyongpan T."/>
            <person name="Mondo S.J."/>
            <person name="Barry K."/>
            <person name="Sandor L."/>
            <person name="Lee J."/>
            <person name="Lipzen A."/>
            <person name="Pangilinan J."/>
            <person name="LaButti K."/>
            <person name="Hainaut M."/>
            <person name="Henrissat B."/>
            <person name="Grigoriev I.V."/>
            <person name="Spatafora J.W."/>
            <person name="Aime M.C."/>
        </authorList>
    </citation>
    <scope>NUCLEOTIDE SEQUENCE [LARGE SCALE GENOMIC DNA]</scope>
    <source>
        <strain evidence="6 7">MCA 3645</strain>
    </source>
</reference>
<protein>
    <recommendedName>
        <fullName evidence="8">Mg-dependent DNase</fullName>
    </recommendedName>
</protein>
<dbReference type="PROSITE" id="PS01091">
    <property type="entry name" value="TATD_3"/>
    <property type="match status" value="1"/>
</dbReference>
<dbReference type="OrthoDB" id="6079689at2759"/>
<evidence type="ECO:0000256" key="4">
    <source>
        <dbReference type="ARBA" id="ARBA00022801"/>
    </source>
</evidence>
<evidence type="ECO:0000256" key="1">
    <source>
        <dbReference type="ARBA" id="ARBA00009275"/>
    </source>
</evidence>
<dbReference type="AlphaFoldDB" id="A0A317XS65"/>